<evidence type="ECO:0000313" key="10">
    <source>
        <dbReference type="EnsemblMetazoa" id="tetur07g00020.1"/>
    </source>
</evidence>
<sequence>MKAMAKQRVTFECLSYHATARREEATLLSREPIPSTQALRLACLDFHDFSLETDDKMVKACIRMFLDLDLINRFSIDYLTLCRWLLSVRKNYRPVTYHNWRHAFNVAQMMFSILVSTTLCTSLGELDTLALIMACLCHDLDHRGTNNSFQIKSSSPLATLYSTSTMEHHHFDQSLMILNSEGNQILSNLSPAEYKRVVRVMEEAILATDLVVYFTNREAFFRLIESGDYHWDSNELDKKLLRGMLMTACDIAAITKPWEVQKVVAELVATEFFQQGDIEKEKLNLQPIDMMNREKKDELPRLQVAFIDSICLPIFSAFASLYPESLGSLERGVVENKRQWLYQALGHPSLRDWAMEELGNMSSSVTPFIQSFT</sequence>
<evidence type="ECO:0000256" key="8">
    <source>
        <dbReference type="PIRSR" id="PIRSR623088-3"/>
    </source>
</evidence>
<dbReference type="Gene3D" id="1.10.1300.10">
    <property type="entry name" value="3'5'-cyclic nucleotide phosphodiesterase, catalytic domain"/>
    <property type="match status" value="1"/>
</dbReference>
<evidence type="ECO:0000256" key="4">
    <source>
        <dbReference type="ARBA" id="ARBA00022723"/>
    </source>
</evidence>
<feature type="binding site" evidence="8">
    <location>
        <position position="138"/>
    </location>
    <ligand>
        <name>Zn(2+)</name>
        <dbReference type="ChEBI" id="CHEBI:29105"/>
        <label>1</label>
    </ligand>
</feature>
<keyword evidence="3" id="KW-0140">cGMP</keyword>
<feature type="domain" description="PDEase" evidence="9">
    <location>
        <begin position="20"/>
        <end position="347"/>
    </location>
</feature>
<feature type="binding site" evidence="8">
    <location>
        <position position="250"/>
    </location>
    <ligand>
        <name>Zn(2+)</name>
        <dbReference type="ChEBI" id="CHEBI:29105"/>
        <label>1</label>
    </ligand>
</feature>
<feature type="active site" description="Proton donor" evidence="6">
    <location>
        <position position="98"/>
    </location>
</feature>
<keyword evidence="11" id="KW-1185">Reference proteome</keyword>
<dbReference type="PANTHER" id="PTHR11347">
    <property type="entry name" value="CYCLIC NUCLEOTIDE PHOSPHODIESTERASE"/>
    <property type="match status" value="1"/>
</dbReference>
<evidence type="ECO:0000256" key="1">
    <source>
        <dbReference type="ARBA" id="ARBA00001968"/>
    </source>
</evidence>
<evidence type="ECO:0000313" key="11">
    <source>
        <dbReference type="Proteomes" id="UP000015104"/>
    </source>
</evidence>
<name>T1K846_TETUR</name>
<keyword evidence="4 8" id="KW-0479">Metal-binding</keyword>
<dbReference type="SUPFAM" id="SSF109604">
    <property type="entry name" value="HD-domain/PDEase-like"/>
    <property type="match status" value="1"/>
</dbReference>
<dbReference type="PROSITE" id="PS51845">
    <property type="entry name" value="PDEASE_I_2"/>
    <property type="match status" value="1"/>
</dbReference>
<evidence type="ECO:0000256" key="6">
    <source>
        <dbReference type="PIRSR" id="PIRSR623088-1"/>
    </source>
</evidence>
<comment type="similarity">
    <text evidence="2">Belongs to the cyclic nucleotide phosphodiesterase family.</text>
</comment>
<proteinExistence type="inferred from homology"/>
<dbReference type="Proteomes" id="UP000015104">
    <property type="component" value="Unassembled WGS sequence"/>
</dbReference>
<dbReference type="STRING" id="32264.T1K846"/>
<evidence type="ECO:0000256" key="7">
    <source>
        <dbReference type="PIRSR" id="PIRSR623088-2"/>
    </source>
</evidence>
<comment type="cofactor">
    <cofactor evidence="1">
        <name>a divalent metal cation</name>
        <dbReference type="ChEBI" id="CHEBI:60240"/>
    </cofactor>
</comment>
<dbReference type="InterPro" id="IPR023088">
    <property type="entry name" value="PDEase"/>
</dbReference>
<dbReference type="Pfam" id="PF00233">
    <property type="entry name" value="PDEase_I"/>
    <property type="match status" value="1"/>
</dbReference>
<dbReference type="CDD" id="cd00077">
    <property type="entry name" value="HDc"/>
    <property type="match status" value="1"/>
</dbReference>
<reference evidence="11" key="1">
    <citation type="submission" date="2011-08" db="EMBL/GenBank/DDBJ databases">
        <authorList>
            <person name="Rombauts S."/>
        </authorList>
    </citation>
    <scope>NUCLEOTIDE SEQUENCE</scope>
    <source>
        <strain evidence="11">London</strain>
    </source>
</reference>
<feature type="binding site" evidence="8">
    <location>
        <position position="139"/>
    </location>
    <ligand>
        <name>Zn(2+)</name>
        <dbReference type="ChEBI" id="CHEBI:29105"/>
        <label>2</label>
    </ligand>
</feature>
<dbReference type="eggNOG" id="KOG3689">
    <property type="taxonomic scope" value="Eukaryota"/>
</dbReference>
<dbReference type="GO" id="GO:0007165">
    <property type="term" value="P:signal transduction"/>
    <property type="evidence" value="ECO:0007669"/>
    <property type="project" value="InterPro"/>
</dbReference>
<dbReference type="AlphaFoldDB" id="T1K846"/>
<evidence type="ECO:0000256" key="5">
    <source>
        <dbReference type="ARBA" id="ARBA00022801"/>
    </source>
</evidence>
<dbReference type="PROSITE" id="PS00126">
    <property type="entry name" value="PDEASE_I_1"/>
    <property type="match status" value="1"/>
</dbReference>
<dbReference type="SMART" id="SM00471">
    <property type="entry name" value="HDc"/>
    <property type="match status" value="1"/>
</dbReference>
<dbReference type="InterPro" id="IPR003607">
    <property type="entry name" value="HD/PDEase_dom"/>
</dbReference>
<dbReference type="GO" id="GO:0004114">
    <property type="term" value="F:3',5'-cyclic-nucleotide phosphodiesterase activity"/>
    <property type="evidence" value="ECO:0007669"/>
    <property type="project" value="InterPro"/>
</dbReference>
<dbReference type="InterPro" id="IPR036971">
    <property type="entry name" value="PDEase_catalytic_dom_sf"/>
</dbReference>
<keyword evidence="5" id="KW-0378">Hydrolase</keyword>
<reference evidence="10" key="2">
    <citation type="submission" date="2015-06" db="UniProtKB">
        <authorList>
            <consortium name="EnsemblMetazoa"/>
        </authorList>
    </citation>
    <scope>IDENTIFICATION</scope>
</reference>
<dbReference type="InterPro" id="IPR002073">
    <property type="entry name" value="PDEase_catalytic_dom"/>
</dbReference>
<evidence type="ECO:0000256" key="2">
    <source>
        <dbReference type="ARBA" id="ARBA00007648"/>
    </source>
</evidence>
<dbReference type="InterPro" id="IPR023174">
    <property type="entry name" value="PDEase_CS"/>
</dbReference>
<accession>T1K846</accession>
<dbReference type="PRINTS" id="PR00387">
    <property type="entry name" value="PDIESTERASE1"/>
</dbReference>
<feature type="binding site" evidence="7">
    <location>
        <position position="303"/>
    </location>
    <ligand>
        <name>AMP</name>
        <dbReference type="ChEBI" id="CHEBI:456215"/>
    </ligand>
</feature>
<feature type="binding site" evidence="8">
    <location>
        <position position="139"/>
    </location>
    <ligand>
        <name>Zn(2+)</name>
        <dbReference type="ChEBI" id="CHEBI:29105"/>
        <label>1</label>
    </ligand>
</feature>
<dbReference type="EnsemblMetazoa" id="tetur07g00020.1">
    <property type="protein sequence ID" value="tetur07g00020.1"/>
    <property type="gene ID" value="tetur07g00020"/>
</dbReference>
<dbReference type="HOGENOM" id="CLU_005940_6_1_1"/>
<dbReference type="FunFam" id="1.10.1300.10:FF:000003">
    <property type="entry name" value="Phosphodiesterase"/>
    <property type="match status" value="1"/>
</dbReference>
<evidence type="ECO:0000256" key="3">
    <source>
        <dbReference type="ARBA" id="ARBA00022535"/>
    </source>
</evidence>
<protein>
    <recommendedName>
        <fullName evidence="9">PDEase domain-containing protein</fullName>
    </recommendedName>
</protein>
<organism evidence="10 11">
    <name type="scientific">Tetranychus urticae</name>
    <name type="common">Two-spotted spider mite</name>
    <dbReference type="NCBI Taxonomy" id="32264"/>
    <lineage>
        <taxon>Eukaryota</taxon>
        <taxon>Metazoa</taxon>
        <taxon>Ecdysozoa</taxon>
        <taxon>Arthropoda</taxon>
        <taxon>Chelicerata</taxon>
        <taxon>Arachnida</taxon>
        <taxon>Acari</taxon>
        <taxon>Acariformes</taxon>
        <taxon>Trombidiformes</taxon>
        <taxon>Prostigmata</taxon>
        <taxon>Eleutherengona</taxon>
        <taxon>Raphignathae</taxon>
        <taxon>Tetranychoidea</taxon>
        <taxon>Tetranychidae</taxon>
        <taxon>Tetranychus</taxon>
    </lineage>
</organism>
<dbReference type="GO" id="GO:0046872">
    <property type="term" value="F:metal ion binding"/>
    <property type="evidence" value="ECO:0007669"/>
    <property type="project" value="UniProtKB-KW"/>
</dbReference>
<feature type="binding site" evidence="7">
    <location>
        <position position="250"/>
    </location>
    <ligand>
        <name>AMP</name>
        <dbReference type="ChEBI" id="CHEBI:456215"/>
    </ligand>
</feature>
<feature type="binding site" evidence="7">
    <location>
        <begin position="98"/>
        <end position="102"/>
    </location>
    <ligand>
        <name>AMP</name>
        <dbReference type="ChEBI" id="CHEBI:456215"/>
    </ligand>
</feature>
<dbReference type="EMBL" id="CAEY01001871">
    <property type="status" value="NOT_ANNOTATED_CDS"/>
    <property type="molecule type" value="Genomic_DNA"/>
</dbReference>
<feature type="binding site" evidence="8">
    <location>
        <position position="102"/>
    </location>
    <ligand>
        <name>Zn(2+)</name>
        <dbReference type="ChEBI" id="CHEBI:29105"/>
        <label>1</label>
    </ligand>
</feature>
<feature type="binding site" evidence="7">
    <location>
        <position position="139"/>
    </location>
    <ligand>
        <name>AMP</name>
        <dbReference type="ChEBI" id="CHEBI:456215"/>
    </ligand>
</feature>
<evidence type="ECO:0000259" key="9">
    <source>
        <dbReference type="PROSITE" id="PS51845"/>
    </source>
</evidence>